<dbReference type="EMBL" id="WIXE01010460">
    <property type="protein sequence ID" value="KAK5977553.1"/>
    <property type="molecule type" value="Genomic_DNA"/>
</dbReference>
<evidence type="ECO:0000313" key="3">
    <source>
        <dbReference type="Proteomes" id="UP001331761"/>
    </source>
</evidence>
<dbReference type="Proteomes" id="UP001331761">
    <property type="component" value="Unassembled WGS sequence"/>
</dbReference>
<keyword evidence="3" id="KW-1185">Reference proteome</keyword>
<dbReference type="AlphaFoldDB" id="A0AAN8INP9"/>
<organism evidence="2 3">
    <name type="scientific">Trichostrongylus colubriformis</name>
    <name type="common">Black scour worm</name>
    <dbReference type="NCBI Taxonomy" id="6319"/>
    <lineage>
        <taxon>Eukaryota</taxon>
        <taxon>Metazoa</taxon>
        <taxon>Ecdysozoa</taxon>
        <taxon>Nematoda</taxon>
        <taxon>Chromadorea</taxon>
        <taxon>Rhabditida</taxon>
        <taxon>Rhabditina</taxon>
        <taxon>Rhabditomorpha</taxon>
        <taxon>Strongyloidea</taxon>
        <taxon>Trichostrongylidae</taxon>
        <taxon>Trichostrongylus</taxon>
    </lineage>
</organism>
<sequence>MWVKLHTSFNHLYFIVLCFSKAPKRVKFVSQYPKKGKSQMTVNAPERRTRQATKYKEKNEAKAEVPKAPKAKGKRPGTKYVKKVRTATKAKITKKKGHSAYLYDVSECRFLATKK</sequence>
<evidence type="ECO:0000313" key="2">
    <source>
        <dbReference type="EMBL" id="KAK5977553.1"/>
    </source>
</evidence>
<feature type="compositionally biased region" description="Basic residues" evidence="1">
    <location>
        <begin position="69"/>
        <end position="83"/>
    </location>
</feature>
<feature type="compositionally biased region" description="Basic and acidic residues" evidence="1">
    <location>
        <begin position="45"/>
        <end position="67"/>
    </location>
</feature>
<proteinExistence type="predicted"/>
<accession>A0AAN8INP9</accession>
<evidence type="ECO:0000256" key="1">
    <source>
        <dbReference type="SAM" id="MobiDB-lite"/>
    </source>
</evidence>
<name>A0AAN8INP9_TRICO</name>
<comment type="caution">
    <text evidence="2">The sequence shown here is derived from an EMBL/GenBank/DDBJ whole genome shotgun (WGS) entry which is preliminary data.</text>
</comment>
<gene>
    <name evidence="2" type="ORF">GCK32_016516</name>
</gene>
<feature type="region of interest" description="Disordered" evidence="1">
    <location>
        <begin position="37"/>
        <end position="83"/>
    </location>
</feature>
<reference evidence="2 3" key="1">
    <citation type="submission" date="2019-10" db="EMBL/GenBank/DDBJ databases">
        <title>Assembly and Annotation for the nematode Trichostrongylus colubriformis.</title>
        <authorList>
            <person name="Martin J."/>
        </authorList>
    </citation>
    <scope>NUCLEOTIDE SEQUENCE [LARGE SCALE GENOMIC DNA]</scope>
    <source>
        <strain evidence="2">G859</strain>
        <tissue evidence="2">Whole worm</tissue>
    </source>
</reference>
<protein>
    <submittedName>
        <fullName evidence="2">Uncharacterized protein</fullName>
    </submittedName>
</protein>